<dbReference type="Proteomes" id="UP000628736">
    <property type="component" value="Unassembled WGS sequence"/>
</dbReference>
<evidence type="ECO:0000256" key="5">
    <source>
        <dbReference type="ARBA" id="ARBA00022989"/>
    </source>
</evidence>
<comment type="caution">
    <text evidence="9">The sequence shown here is derived from an EMBL/GenBank/DDBJ whole genome shotgun (WGS) entry which is preliminary data.</text>
</comment>
<evidence type="ECO:0000256" key="2">
    <source>
        <dbReference type="ARBA" id="ARBA00009298"/>
    </source>
</evidence>
<evidence type="ECO:0000259" key="8">
    <source>
        <dbReference type="Pfam" id="PF02308"/>
    </source>
</evidence>
<feature type="transmembrane region" description="Helical" evidence="7">
    <location>
        <begin position="16"/>
        <end position="33"/>
    </location>
</feature>
<evidence type="ECO:0000256" key="6">
    <source>
        <dbReference type="ARBA" id="ARBA00023136"/>
    </source>
</evidence>
<feature type="transmembrane region" description="Helical" evidence="7">
    <location>
        <begin position="129"/>
        <end position="149"/>
    </location>
</feature>
<evidence type="ECO:0000256" key="4">
    <source>
        <dbReference type="ARBA" id="ARBA00022692"/>
    </source>
</evidence>
<keyword evidence="10" id="KW-1185">Reference proteome</keyword>
<name>A0A8J6M940_9FIRM</name>
<sequence>MIEALDYFRELNTVSVLLRLTLAMLLGGMIGLNRGRKRRPAGFRTYMLVCLGAALTMILGQYEHYILSTLWEGRYGLRTDISRIGAQVINGIGFLGAGTVLVTGKQEAKGLTTAAGLWASASMGLTIGAGFYECVALAFLLIFLAVWLLPRLEVFIIERSRNINIYVEFTSLDDIGQIIACIKAHNSHIYDVDINRDKERARPSAILSIRLEERMPHTKLLADISALDCIYSIEET</sequence>
<evidence type="ECO:0000313" key="10">
    <source>
        <dbReference type="Proteomes" id="UP000628736"/>
    </source>
</evidence>
<dbReference type="InterPro" id="IPR049177">
    <property type="entry name" value="MgtC_SapB_SrpB_YhiD_N"/>
</dbReference>
<evidence type="ECO:0000256" key="7">
    <source>
        <dbReference type="SAM" id="Phobius"/>
    </source>
</evidence>
<dbReference type="Pfam" id="PF02308">
    <property type="entry name" value="MgtC"/>
    <property type="match status" value="1"/>
</dbReference>
<keyword evidence="4 7" id="KW-0812">Transmembrane</keyword>
<gene>
    <name evidence="9" type="ORF">H8S11_12775</name>
</gene>
<evidence type="ECO:0000256" key="3">
    <source>
        <dbReference type="ARBA" id="ARBA00022475"/>
    </source>
</evidence>
<feature type="transmembrane region" description="Helical" evidence="7">
    <location>
        <begin position="45"/>
        <end position="62"/>
    </location>
</feature>
<comment type="similarity">
    <text evidence="2">Belongs to the MgtC/SapB family.</text>
</comment>
<feature type="domain" description="MgtC/SapB/SrpB/YhiD N-terminal" evidence="8">
    <location>
        <begin position="20"/>
        <end position="153"/>
    </location>
</feature>
<dbReference type="InterPro" id="IPR003416">
    <property type="entry name" value="MgtC/SapB/SrpB/YhiD_fam"/>
</dbReference>
<keyword evidence="6 7" id="KW-0472">Membrane</keyword>
<evidence type="ECO:0000313" key="9">
    <source>
        <dbReference type="EMBL" id="MBC5723682.1"/>
    </source>
</evidence>
<dbReference type="PRINTS" id="PR01837">
    <property type="entry name" value="MGTCSAPBPROT"/>
</dbReference>
<accession>A0A8J6M940</accession>
<protein>
    <submittedName>
        <fullName evidence="9">MgtC/SapB family protein</fullName>
    </submittedName>
</protein>
<comment type="subcellular location">
    <subcellularLocation>
        <location evidence="1">Cell membrane</location>
        <topology evidence="1">Multi-pass membrane protein</topology>
    </subcellularLocation>
</comment>
<proteinExistence type="inferred from homology"/>
<keyword evidence="3" id="KW-1003">Cell membrane</keyword>
<dbReference type="PANTHER" id="PTHR33778">
    <property type="entry name" value="PROTEIN MGTC"/>
    <property type="match status" value="1"/>
</dbReference>
<reference evidence="9" key="1">
    <citation type="submission" date="2020-08" db="EMBL/GenBank/DDBJ databases">
        <title>Genome public.</title>
        <authorList>
            <person name="Liu C."/>
            <person name="Sun Q."/>
        </authorList>
    </citation>
    <scope>NUCLEOTIDE SEQUENCE</scope>
    <source>
        <strain evidence="9">NSJ-23</strain>
    </source>
</reference>
<dbReference type="GO" id="GO:0005886">
    <property type="term" value="C:plasma membrane"/>
    <property type="evidence" value="ECO:0007669"/>
    <property type="project" value="UniProtKB-SubCell"/>
</dbReference>
<dbReference type="EMBL" id="JACOPO010000012">
    <property type="protein sequence ID" value="MBC5723682.1"/>
    <property type="molecule type" value="Genomic_DNA"/>
</dbReference>
<dbReference type="RefSeq" id="WP_147573429.1">
    <property type="nucleotide sequence ID" value="NZ_JACOPO010000012.1"/>
</dbReference>
<evidence type="ECO:0000256" key="1">
    <source>
        <dbReference type="ARBA" id="ARBA00004651"/>
    </source>
</evidence>
<dbReference type="PANTHER" id="PTHR33778:SF1">
    <property type="entry name" value="MAGNESIUM TRANSPORTER YHID-RELATED"/>
    <property type="match status" value="1"/>
</dbReference>
<dbReference type="AlphaFoldDB" id="A0A8J6M940"/>
<keyword evidence="5 7" id="KW-1133">Transmembrane helix</keyword>
<organism evidence="9 10">
    <name type="scientific">Flintibacter hominis</name>
    <dbReference type="NCBI Taxonomy" id="2763048"/>
    <lineage>
        <taxon>Bacteria</taxon>
        <taxon>Bacillati</taxon>
        <taxon>Bacillota</taxon>
        <taxon>Clostridia</taxon>
        <taxon>Eubacteriales</taxon>
        <taxon>Flintibacter</taxon>
    </lineage>
</organism>